<dbReference type="EMBL" id="JACFSA010000001">
    <property type="protein sequence ID" value="MBI0143722.1"/>
    <property type="molecule type" value="Genomic_DNA"/>
</dbReference>
<organism evidence="2 3">
    <name type="scientific">Bifidobacterium choladohabitans</name>
    <dbReference type="NCBI Taxonomy" id="2750947"/>
    <lineage>
        <taxon>Bacteria</taxon>
        <taxon>Bacillati</taxon>
        <taxon>Actinomycetota</taxon>
        <taxon>Actinomycetes</taxon>
        <taxon>Bifidobacteriales</taxon>
        <taxon>Bifidobacteriaceae</taxon>
        <taxon>Bifidobacterium</taxon>
    </lineage>
</organism>
<feature type="compositionally biased region" description="Polar residues" evidence="1">
    <location>
        <begin position="52"/>
        <end position="68"/>
    </location>
</feature>
<sequence>MAYQEDMDCIAFSNLLNTKEPHYPYSDRYNSEVHRSQDEAEPTEKEHMVNWFKNNPTNGSRSYSRQNPNNSAKKCFFRLANAASLLWIAEAAGIDEPTVAKAFEAAKQAGNVQGSCKAIRDIISWSMIMQAIQH</sequence>
<feature type="compositionally biased region" description="Basic and acidic residues" evidence="1">
    <location>
        <begin position="29"/>
        <end position="48"/>
    </location>
</feature>
<evidence type="ECO:0000313" key="2">
    <source>
        <dbReference type="EMBL" id="MBI0143722.1"/>
    </source>
</evidence>
<proteinExistence type="predicted"/>
<dbReference type="RefSeq" id="WP_198205731.1">
    <property type="nucleotide sequence ID" value="NZ_JACFSA010000001.1"/>
</dbReference>
<feature type="region of interest" description="Disordered" evidence="1">
    <location>
        <begin position="28"/>
        <end position="68"/>
    </location>
</feature>
<keyword evidence="3" id="KW-1185">Reference proteome</keyword>
<gene>
    <name evidence="2" type="ORF">H3U98_02860</name>
</gene>
<dbReference type="Proteomes" id="UP000700855">
    <property type="component" value="Unassembled WGS sequence"/>
</dbReference>
<name>A0ABS0QZ63_9BIFI</name>
<reference evidence="2 3" key="1">
    <citation type="submission" date="2020-07" db="EMBL/GenBank/DDBJ databases">
        <title>Isolated bacteria genomes of Apis mellifera.</title>
        <authorList>
            <person name="Wu J."/>
            <person name="Zheng H."/>
        </authorList>
    </citation>
    <scope>NUCLEOTIDE SEQUENCE [LARGE SCALE GENOMIC DNA]</scope>
    <source>
        <strain evidence="2 3">W8116</strain>
    </source>
</reference>
<comment type="caution">
    <text evidence="2">The sequence shown here is derived from an EMBL/GenBank/DDBJ whole genome shotgun (WGS) entry which is preliminary data.</text>
</comment>
<evidence type="ECO:0000256" key="1">
    <source>
        <dbReference type="SAM" id="MobiDB-lite"/>
    </source>
</evidence>
<evidence type="ECO:0000313" key="3">
    <source>
        <dbReference type="Proteomes" id="UP000700855"/>
    </source>
</evidence>
<protein>
    <submittedName>
        <fullName evidence="2">Uncharacterized protein</fullName>
    </submittedName>
</protein>
<accession>A0ABS0QZ63</accession>